<dbReference type="KEGG" id="pry:Prubr_45170"/>
<dbReference type="AlphaFoldDB" id="A0A810N286"/>
<dbReference type="Gene3D" id="3.30.559.30">
    <property type="entry name" value="Nonribosomal peptide synthetase, condensation domain"/>
    <property type="match status" value="1"/>
</dbReference>
<dbReference type="GO" id="GO:0005829">
    <property type="term" value="C:cytosol"/>
    <property type="evidence" value="ECO:0007669"/>
    <property type="project" value="TreeGrafter"/>
</dbReference>
<name>A0A810N286_9ACTN</name>
<dbReference type="SUPFAM" id="SSF52777">
    <property type="entry name" value="CoA-dependent acyltransferases"/>
    <property type="match status" value="2"/>
</dbReference>
<sequence>MNLDELLAYVATHDVRLTADDAADGGGVRLHFDAPADAVTPDLVAALRTYRSELLDRLGAGPAPERVEVARGPLSYQQDRMLSLINANPPSATWNVSMRLVLTGTLDEAALRTALDAVVARHEALRSRFVDDGDGPVQIVYAHQPVTLPVVDVTGLPDPDRLERAENVSRAVAQVAFDLDHELPLRLQLVRVDVHTWWLMIVVHHIACDGWAVSVMLHDMAAGYRRALAGEAPDRTPPTVQSIDFARWEQRVYDAGTRRRRADYWSTELTLDGFALDLPYDRPAPAVPTGRGRAHQFLVPPDVERDVRAFSVERNTTLFPTLAAAMGVQLARLTGQGDVVVSLPYANRDRIEFAETVAIVACPLLIRMRVDTTATFADLVDQVGMGLFAGVDNMLPIGWIYDRLIEDAGGGSPPMAAVSFAYQSTLNLELDLPGLTAEVEDRPTGAARTTLICGLIPRSYGLEGYLEYALDRLDPATAKSWMDGYLEVLATACRQPHRPLSELTGLPAPVPAAAA</sequence>
<dbReference type="Gene3D" id="1.10.10.1830">
    <property type="entry name" value="Non-ribosomal peptide synthase, adenylation domain"/>
    <property type="match status" value="1"/>
</dbReference>
<keyword evidence="3" id="KW-1185">Reference proteome</keyword>
<dbReference type="InterPro" id="IPR001242">
    <property type="entry name" value="Condensation_dom"/>
</dbReference>
<dbReference type="PANTHER" id="PTHR45527">
    <property type="entry name" value="NONRIBOSOMAL PEPTIDE SYNTHETASE"/>
    <property type="match status" value="1"/>
</dbReference>
<proteinExistence type="predicted"/>
<dbReference type="GO" id="GO:0043041">
    <property type="term" value="P:amino acid activation for nonribosomal peptide biosynthetic process"/>
    <property type="evidence" value="ECO:0007669"/>
    <property type="project" value="TreeGrafter"/>
</dbReference>
<dbReference type="GO" id="GO:0008610">
    <property type="term" value="P:lipid biosynthetic process"/>
    <property type="evidence" value="ECO:0007669"/>
    <property type="project" value="UniProtKB-ARBA"/>
</dbReference>
<gene>
    <name evidence="2" type="ORF">Prubr_45170</name>
</gene>
<dbReference type="EMBL" id="AP023359">
    <property type="protein sequence ID" value="BCJ67496.1"/>
    <property type="molecule type" value="Genomic_DNA"/>
</dbReference>
<dbReference type="GO" id="GO:0031177">
    <property type="term" value="F:phosphopantetheine binding"/>
    <property type="evidence" value="ECO:0007669"/>
    <property type="project" value="TreeGrafter"/>
</dbReference>
<dbReference type="GO" id="GO:0009366">
    <property type="term" value="C:enterobactin synthetase complex"/>
    <property type="evidence" value="ECO:0007669"/>
    <property type="project" value="TreeGrafter"/>
</dbReference>
<feature type="domain" description="Condensation" evidence="1">
    <location>
        <begin position="73"/>
        <end position="506"/>
    </location>
</feature>
<dbReference type="Gene3D" id="3.30.559.10">
    <property type="entry name" value="Chloramphenicol acetyltransferase-like domain"/>
    <property type="match status" value="1"/>
</dbReference>
<dbReference type="RefSeq" id="WP_212816825.1">
    <property type="nucleotide sequence ID" value="NZ_AP023359.1"/>
</dbReference>
<dbReference type="Proteomes" id="UP000680866">
    <property type="component" value="Chromosome"/>
</dbReference>
<dbReference type="PANTHER" id="PTHR45527:SF1">
    <property type="entry name" value="FATTY ACID SYNTHASE"/>
    <property type="match status" value="1"/>
</dbReference>
<protein>
    <recommendedName>
        <fullName evidence="1">Condensation domain-containing protein</fullName>
    </recommendedName>
</protein>
<dbReference type="InterPro" id="IPR044894">
    <property type="entry name" value="TubC_N_sf"/>
</dbReference>
<dbReference type="InterPro" id="IPR023213">
    <property type="entry name" value="CAT-like_dom_sf"/>
</dbReference>
<accession>A0A810N286</accession>
<evidence type="ECO:0000313" key="3">
    <source>
        <dbReference type="Proteomes" id="UP000680866"/>
    </source>
</evidence>
<evidence type="ECO:0000313" key="2">
    <source>
        <dbReference type="EMBL" id="BCJ67496.1"/>
    </source>
</evidence>
<evidence type="ECO:0000259" key="1">
    <source>
        <dbReference type="Pfam" id="PF00668"/>
    </source>
</evidence>
<organism evidence="2 3">
    <name type="scientific">Polymorphospora rubra</name>
    <dbReference type="NCBI Taxonomy" id="338584"/>
    <lineage>
        <taxon>Bacteria</taxon>
        <taxon>Bacillati</taxon>
        <taxon>Actinomycetota</taxon>
        <taxon>Actinomycetes</taxon>
        <taxon>Micromonosporales</taxon>
        <taxon>Micromonosporaceae</taxon>
        <taxon>Polymorphospora</taxon>
    </lineage>
</organism>
<dbReference type="CDD" id="cd19531">
    <property type="entry name" value="LCL_NRPS-like"/>
    <property type="match status" value="1"/>
</dbReference>
<dbReference type="GO" id="GO:0047527">
    <property type="term" value="F:2,3-dihydroxybenzoate-serine ligase activity"/>
    <property type="evidence" value="ECO:0007669"/>
    <property type="project" value="TreeGrafter"/>
</dbReference>
<reference evidence="2" key="1">
    <citation type="submission" date="2020-08" db="EMBL/GenBank/DDBJ databases">
        <title>Whole genome shotgun sequence of Polymorphospora rubra NBRC 101157.</title>
        <authorList>
            <person name="Komaki H."/>
            <person name="Tamura T."/>
        </authorList>
    </citation>
    <scope>NUCLEOTIDE SEQUENCE</scope>
    <source>
        <strain evidence="2">NBRC 101157</strain>
    </source>
</reference>
<dbReference type="GO" id="GO:0009239">
    <property type="term" value="P:enterobactin biosynthetic process"/>
    <property type="evidence" value="ECO:0007669"/>
    <property type="project" value="TreeGrafter"/>
</dbReference>
<dbReference type="Pfam" id="PF00668">
    <property type="entry name" value="Condensation"/>
    <property type="match status" value="1"/>
</dbReference>